<name>A0A1R3T5C4_9BACT</name>
<dbReference type="SUPFAM" id="SSF49464">
    <property type="entry name" value="Carboxypeptidase regulatory domain-like"/>
    <property type="match status" value="1"/>
</dbReference>
<evidence type="ECO:0000256" key="5">
    <source>
        <dbReference type="ARBA" id="ARBA00023077"/>
    </source>
</evidence>
<dbReference type="InterPro" id="IPR023997">
    <property type="entry name" value="TonB-dep_OMP_SusC/RagA_CS"/>
</dbReference>
<evidence type="ECO:0000313" key="12">
    <source>
        <dbReference type="EMBL" id="SCD21402.1"/>
    </source>
</evidence>
<dbReference type="NCBIfam" id="TIGR04056">
    <property type="entry name" value="OMP_RagA_SusC"/>
    <property type="match status" value="1"/>
</dbReference>
<evidence type="ECO:0000256" key="7">
    <source>
        <dbReference type="ARBA" id="ARBA00023237"/>
    </source>
</evidence>
<dbReference type="RefSeq" id="WP_076931254.1">
    <property type="nucleotide sequence ID" value="NZ_LT605205.1"/>
</dbReference>
<dbReference type="NCBIfam" id="TIGR04057">
    <property type="entry name" value="SusC_RagA_signa"/>
    <property type="match status" value="1"/>
</dbReference>
<evidence type="ECO:0000256" key="9">
    <source>
        <dbReference type="RuleBase" id="RU003357"/>
    </source>
</evidence>
<dbReference type="KEGG" id="psac:PSM36_2601"/>
<accession>A0A1R3T5C4</accession>
<evidence type="ECO:0000256" key="1">
    <source>
        <dbReference type="ARBA" id="ARBA00004571"/>
    </source>
</evidence>
<reference evidence="12 13" key="1">
    <citation type="submission" date="2016-08" db="EMBL/GenBank/DDBJ databases">
        <authorList>
            <person name="Seilhamer J.J."/>
        </authorList>
    </citation>
    <scope>NUCLEOTIDE SEQUENCE [LARGE SCALE GENOMIC DNA]</scope>
    <source>
        <strain evidence="12">M3/6</strain>
    </source>
</reference>
<feature type="domain" description="TonB-dependent receptor plug" evidence="11">
    <location>
        <begin position="140"/>
        <end position="247"/>
    </location>
</feature>
<dbReference type="PROSITE" id="PS52016">
    <property type="entry name" value="TONB_DEPENDENT_REC_3"/>
    <property type="match status" value="1"/>
</dbReference>
<dbReference type="SUPFAM" id="SSF56935">
    <property type="entry name" value="Porins"/>
    <property type="match status" value="1"/>
</dbReference>
<dbReference type="GO" id="GO:0009279">
    <property type="term" value="C:cell outer membrane"/>
    <property type="evidence" value="ECO:0007669"/>
    <property type="project" value="UniProtKB-SubCell"/>
</dbReference>
<evidence type="ECO:0000256" key="3">
    <source>
        <dbReference type="ARBA" id="ARBA00022452"/>
    </source>
</evidence>
<evidence type="ECO:0000256" key="8">
    <source>
        <dbReference type="PROSITE-ProRule" id="PRU01360"/>
    </source>
</evidence>
<evidence type="ECO:0000313" key="13">
    <source>
        <dbReference type="Proteomes" id="UP000187464"/>
    </source>
</evidence>
<dbReference type="Pfam" id="PF00593">
    <property type="entry name" value="TonB_dep_Rec_b-barrel"/>
    <property type="match status" value="1"/>
</dbReference>
<comment type="similarity">
    <text evidence="8 9">Belongs to the TonB-dependent receptor family.</text>
</comment>
<keyword evidence="13" id="KW-1185">Reference proteome</keyword>
<proteinExistence type="inferred from homology"/>
<dbReference type="InterPro" id="IPR008969">
    <property type="entry name" value="CarboxyPept-like_regulatory"/>
</dbReference>
<evidence type="ECO:0000259" key="10">
    <source>
        <dbReference type="Pfam" id="PF00593"/>
    </source>
</evidence>
<dbReference type="Proteomes" id="UP000187464">
    <property type="component" value="Chromosome I"/>
</dbReference>
<keyword evidence="6 8" id="KW-0472">Membrane</keyword>
<keyword evidence="5 9" id="KW-0798">TonB box</keyword>
<dbReference type="InterPro" id="IPR000531">
    <property type="entry name" value="Beta-barrel_TonB"/>
</dbReference>
<dbReference type="AlphaFoldDB" id="A0A1R3T5C4"/>
<dbReference type="FunFam" id="2.60.40.1120:FF:000003">
    <property type="entry name" value="Outer membrane protein Omp121"/>
    <property type="match status" value="1"/>
</dbReference>
<keyword evidence="7 8" id="KW-0998">Cell outer membrane</keyword>
<evidence type="ECO:0000256" key="4">
    <source>
        <dbReference type="ARBA" id="ARBA00022692"/>
    </source>
</evidence>
<feature type="domain" description="TonB-dependent receptor-like beta-barrel" evidence="10">
    <location>
        <begin position="428"/>
        <end position="940"/>
    </location>
</feature>
<dbReference type="EMBL" id="LT605205">
    <property type="protein sequence ID" value="SCD21402.1"/>
    <property type="molecule type" value="Genomic_DNA"/>
</dbReference>
<dbReference type="InterPro" id="IPR039426">
    <property type="entry name" value="TonB-dep_rcpt-like"/>
</dbReference>
<keyword evidence="4 8" id="KW-0812">Transmembrane</keyword>
<organism evidence="12 13">
    <name type="scientific">Proteiniphilum saccharofermentans</name>
    <dbReference type="NCBI Taxonomy" id="1642647"/>
    <lineage>
        <taxon>Bacteria</taxon>
        <taxon>Pseudomonadati</taxon>
        <taxon>Bacteroidota</taxon>
        <taxon>Bacteroidia</taxon>
        <taxon>Bacteroidales</taxon>
        <taxon>Dysgonomonadaceae</taxon>
        <taxon>Proteiniphilum</taxon>
    </lineage>
</organism>
<evidence type="ECO:0000256" key="6">
    <source>
        <dbReference type="ARBA" id="ARBA00023136"/>
    </source>
</evidence>
<dbReference type="STRING" id="1642647.PSM36_2601"/>
<dbReference type="InterPro" id="IPR037066">
    <property type="entry name" value="Plug_dom_sf"/>
</dbReference>
<evidence type="ECO:0000259" key="11">
    <source>
        <dbReference type="Pfam" id="PF07715"/>
    </source>
</evidence>
<dbReference type="Gene3D" id="2.60.40.1120">
    <property type="entry name" value="Carboxypeptidase-like, regulatory domain"/>
    <property type="match status" value="1"/>
</dbReference>
<dbReference type="Pfam" id="PF13715">
    <property type="entry name" value="CarbopepD_reg_2"/>
    <property type="match status" value="1"/>
</dbReference>
<gene>
    <name evidence="12" type="ORF">PSM36_2601</name>
</gene>
<keyword evidence="2 8" id="KW-0813">Transport</keyword>
<protein>
    <submittedName>
        <fullName evidence="12">SusC/RagA family</fullName>
    </submittedName>
</protein>
<evidence type="ECO:0000256" key="2">
    <source>
        <dbReference type="ARBA" id="ARBA00022448"/>
    </source>
</evidence>
<dbReference type="Pfam" id="PF07715">
    <property type="entry name" value="Plug"/>
    <property type="match status" value="1"/>
</dbReference>
<dbReference type="Gene3D" id="2.170.130.10">
    <property type="entry name" value="TonB-dependent receptor, plug domain"/>
    <property type="match status" value="1"/>
</dbReference>
<keyword evidence="3 8" id="KW-1134">Transmembrane beta strand</keyword>
<comment type="subcellular location">
    <subcellularLocation>
        <location evidence="1 8">Cell outer membrane</location>
        <topology evidence="1 8">Multi-pass membrane protein</topology>
    </subcellularLocation>
</comment>
<dbReference type="Gene3D" id="2.40.170.20">
    <property type="entry name" value="TonB-dependent receptor, beta-barrel domain"/>
    <property type="match status" value="1"/>
</dbReference>
<dbReference type="InterPro" id="IPR023996">
    <property type="entry name" value="TonB-dep_OMP_SusC/RagA"/>
</dbReference>
<dbReference type="InterPro" id="IPR012910">
    <property type="entry name" value="Plug_dom"/>
</dbReference>
<sequence length="1055" mass="117647">MKISNLSRGRIKLFFTITFVSVFLLLSMHNSYASGVLSDGESSAVQQQKKQVTGVIVDSYNEPLIGVNIIEKGTTNGTVTDIDGNYSLSVAENAVLQISYIGYLTQEVNTAGRTTVNITLQEDTQALEEVVVVGYGTQKKVNLSGSVASVNIEDMAEKRPISNVSTALYGTAPGVYVNSGNNRPSNAGDATIQVRGQGTLNNSSPLVIVDGVESNMSSVNPQDIASISILKDAASSAIYGSRAANGVILITTKKGSAGHMRLDYNGYVSFETLNKPFDLVTNYADYMEYLNEGLLNSNKPRQFSDAIIKTWRDHENDADKTKYPNTDIFDVYQTGIAQQHNISASGGTDKLTFFTSFNYLNNPGILENTGYERYSLRTNIDAQIKDFLKIGTNVNGYYSTTPIISDAINDIYTYAMSGGNPGIPLLDDQNRLGINANVEDDPQNATNNPYLRLRNRAGDIDTYNFRSRFYGVLTPFKGLTIQGSYSFEYWEEAKTSKPVFVPMWNFQTGALHTDGKGQTSIMNREEKRLRNLGDITALYDTKLANDKLGLTVLLGASQEQFHRGYHQVTRNDLLDPSLWVIDGAIGESSSSGNATEWAMQSYFGRVNLSWEDKYLFEANLRRDGSSRFLGNNRWGVFPSFSAAWRISEENFLRNTDWLDNLKIRASYGTLGNNALGTNKDLDGNYSAQSTYAQSNYVLGRTVIMGLSQTALANANLTWETVSMTNIGVDFNALRNRLSVTAEWFNKYTRDILIDLPAPRVHGNASLPRQNAAEVSNKGVEVAVTWNDRLGKDFNYNVGFNVTHINNKVEKFKGDDRSIDGSRMIQEGYPIRTLYILEVDRLITTDEDLAYVQSMVDNAPAGKTVFPWGRPQKGDILYKDTDGDGVLSDNDRVAVGHGNSPKWTFGMSLGAEWRGIDFSMLLQGQAGLKDVYHSNLYRSTVRVGYQLNKDVIDNRWYEGRETPAKYPRLLDYSDTRNERGSTLWVANKDYLKIRNIQLGYTLPKHISQKALMERVRVYTSLENFFTFTNWKGYDPEISGVTYPTMREVVFGLNVTF</sequence>
<dbReference type="InterPro" id="IPR036942">
    <property type="entry name" value="Beta-barrel_TonB_sf"/>
</dbReference>